<organism evidence="2 3">
    <name type="scientific">Pterulicium gracile</name>
    <dbReference type="NCBI Taxonomy" id="1884261"/>
    <lineage>
        <taxon>Eukaryota</taxon>
        <taxon>Fungi</taxon>
        <taxon>Dikarya</taxon>
        <taxon>Basidiomycota</taxon>
        <taxon>Agaricomycotina</taxon>
        <taxon>Agaricomycetes</taxon>
        <taxon>Agaricomycetidae</taxon>
        <taxon>Agaricales</taxon>
        <taxon>Pleurotineae</taxon>
        <taxon>Pterulaceae</taxon>
        <taxon>Pterulicium</taxon>
    </lineage>
</organism>
<evidence type="ECO:0000313" key="3">
    <source>
        <dbReference type="Proteomes" id="UP000305067"/>
    </source>
</evidence>
<feature type="transmembrane region" description="Helical" evidence="1">
    <location>
        <begin position="20"/>
        <end position="42"/>
    </location>
</feature>
<gene>
    <name evidence="2" type="ORF">BDV98DRAFT_658224</name>
</gene>
<reference evidence="2 3" key="1">
    <citation type="journal article" date="2019" name="Nat. Ecol. Evol.">
        <title>Megaphylogeny resolves global patterns of mushroom evolution.</title>
        <authorList>
            <person name="Varga T."/>
            <person name="Krizsan K."/>
            <person name="Foldi C."/>
            <person name="Dima B."/>
            <person name="Sanchez-Garcia M."/>
            <person name="Sanchez-Ramirez S."/>
            <person name="Szollosi G.J."/>
            <person name="Szarkandi J.G."/>
            <person name="Papp V."/>
            <person name="Albert L."/>
            <person name="Andreopoulos W."/>
            <person name="Angelini C."/>
            <person name="Antonin V."/>
            <person name="Barry K.W."/>
            <person name="Bougher N.L."/>
            <person name="Buchanan P."/>
            <person name="Buyck B."/>
            <person name="Bense V."/>
            <person name="Catcheside P."/>
            <person name="Chovatia M."/>
            <person name="Cooper J."/>
            <person name="Damon W."/>
            <person name="Desjardin D."/>
            <person name="Finy P."/>
            <person name="Geml J."/>
            <person name="Haridas S."/>
            <person name="Hughes K."/>
            <person name="Justo A."/>
            <person name="Karasinski D."/>
            <person name="Kautmanova I."/>
            <person name="Kiss B."/>
            <person name="Kocsube S."/>
            <person name="Kotiranta H."/>
            <person name="LaButti K.M."/>
            <person name="Lechner B.E."/>
            <person name="Liimatainen K."/>
            <person name="Lipzen A."/>
            <person name="Lukacs Z."/>
            <person name="Mihaltcheva S."/>
            <person name="Morgado L.N."/>
            <person name="Niskanen T."/>
            <person name="Noordeloos M.E."/>
            <person name="Ohm R.A."/>
            <person name="Ortiz-Santana B."/>
            <person name="Ovrebo C."/>
            <person name="Racz N."/>
            <person name="Riley R."/>
            <person name="Savchenko A."/>
            <person name="Shiryaev A."/>
            <person name="Soop K."/>
            <person name="Spirin V."/>
            <person name="Szebenyi C."/>
            <person name="Tomsovsky M."/>
            <person name="Tulloss R.E."/>
            <person name="Uehling J."/>
            <person name="Grigoriev I.V."/>
            <person name="Vagvolgyi C."/>
            <person name="Papp T."/>
            <person name="Martin F.M."/>
            <person name="Miettinen O."/>
            <person name="Hibbett D.S."/>
            <person name="Nagy L.G."/>
        </authorList>
    </citation>
    <scope>NUCLEOTIDE SEQUENCE [LARGE SCALE GENOMIC DNA]</scope>
    <source>
        <strain evidence="2 3">CBS 309.79</strain>
    </source>
</reference>
<feature type="transmembrane region" description="Helical" evidence="1">
    <location>
        <begin position="54"/>
        <end position="74"/>
    </location>
</feature>
<protein>
    <submittedName>
        <fullName evidence="2">Uncharacterized protein</fullName>
    </submittedName>
</protein>
<sequence length="223" mass="24026">MYMLCDSTFFTQFSLLLTSVSVHGTSYTLHVAICVSTLVIPVKQGTNNPHRIKHVSFTALLLVLGSINIALYFIGLNFCNKNFAEQSQDVLLQCLDQERAHINGTLSRDPLYDYESVLVQSYLEYGRIYAGLAAILMESSALYIVVLLVAYETLPGYGGASNVFSPVVAQTEAIAAELVIPRFALGRSLSSKDVVTVTLPARAPSIGSSNSLKGGLEDGSGAH</sequence>
<accession>A0A5C3Q7S8</accession>
<dbReference type="OrthoDB" id="2905268at2759"/>
<dbReference type="Proteomes" id="UP000305067">
    <property type="component" value="Unassembled WGS sequence"/>
</dbReference>
<evidence type="ECO:0000256" key="1">
    <source>
        <dbReference type="SAM" id="Phobius"/>
    </source>
</evidence>
<keyword evidence="1" id="KW-0472">Membrane</keyword>
<proteinExistence type="predicted"/>
<keyword evidence="1" id="KW-1133">Transmembrane helix</keyword>
<keyword evidence="1" id="KW-0812">Transmembrane</keyword>
<feature type="transmembrane region" description="Helical" evidence="1">
    <location>
        <begin position="128"/>
        <end position="151"/>
    </location>
</feature>
<name>A0A5C3Q7S8_9AGAR</name>
<dbReference type="AlphaFoldDB" id="A0A5C3Q7S8"/>
<dbReference type="EMBL" id="ML178842">
    <property type="protein sequence ID" value="TFK98125.1"/>
    <property type="molecule type" value="Genomic_DNA"/>
</dbReference>
<keyword evidence="3" id="KW-1185">Reference proteome</keyword>
<evidence type="ECO:0000313" key="2">
    <source>
        <dbReference type="EMBL" id="TFK98125.1"/>
    </source>
</evidence>